<protein>
    <submittedName>
        <fullName evidence="4">Prepilin-type cleavage/methylation domain-containing protein</fullName>
    </submittedName>
</protein>
<dbReference type="Pfam" id="PF12528">
    <property type="entry name" value="T2SSppdC"/>
    <property type="match status" value="1"/>
</dbReference>
<evidence type="ECO:0000259" key="3">
    <source>
        <dbReference type="Pfam" id="PF12528"/>
    </source>
</evidence>
<proteinExistence type="predicted"/>
<gene>
    <name evidence="4" type="ORF">B9Q37_19370</name>
</gene>
<evidence type="ECO:0000256" key="1">
    <source>
        <dbReference type="ARBA" id="ARBA00004167"/>
    </source>
</evidence>
<evidence type="ECO:0000256" key="2">
    <source>
        <dbReference type="SAM" id="Phobius"/>
    </source>
</evidence>
<dbReference type="NCBIfam" id="TIGR02532">
    <property type="entry name" value="IV_pilin_GFxxxE"/>
    <property type="match status" value="1"/>
</dbReference>
<keyword evidence="2" id="KW-0472">Membrane</keyword>
<name>A0A2J0PGV8_9ENTR</name>
<accession>A0A2J0PGV8</accession>
<evidence type="ECO:0000313" key="4">
    <source>
        <dbReference type="EMBL" id="PJD71830.1"/>
    </source>
</evidence>
<feature type="domain" description="Prepilin peptidase dependent protein C-like C-terminal" evidence="3">
    <location>
        <begin position="33"/>
        <end position="104"/>
    </location>
</feature>
<keyword evidence="2" id="KW-0812">Transmembrane</keyword>
<dbReference type="Pfam" id="PF07963">
    <property type="entry name" value="N_methyl"/>
    <property type="match status" value="1"/>
</dbReference>
<dbReference type="KEGG" id="eno:ECENHK_17965"/>
<dbReference type="NCBIfam" id="NF007660">
    <property type="entry name" value="PRK10332.1"/>
    <property type="match status" value="1"/>
</dbReference>
<organism evidence="4">
    <name type="scientific">Enterobacter kobei</name>
    <dbReference type="NCBI Taxonomy" id="208224"/>
    <lineage>
        <taxon>Bacteria</taxon>
        <taxon>Pseudomonadati</taxon>
        <taxon>Pseudomonadota</taxon>
        <taxon>Gammaproteobacteria</taxon>
        <taxon>Enterobacterales</taxon>
        <taxon>Enterobacteriaceae</taxon>
        <taxon>Enterobacter</taxon>
        <taxon>Enterobacter cloacae complex</taxon>
    </lineage>
</organism>
<dbReference type="EMBL" id="NEEU01000015">
    <property type="protein sequence ID" value="PJD71830.1"/>
    <property type="molecule type" value="Genomic_DNA"/>
</dbReference>
<dbReference type="AlphaFoldDB" id="A0A2J0PGV8"/>
<comment type="caution">
    <text evidence="4">The sequence shown here is derived from an EMBL/GenBank/DDBJ whole genome shotgun (WGS) entry which is preliminary data.</text>
</comment>
<dbReference type="Proteomes" id="UP000230495">
    <property type="component" value="Unassembled WGS sequence"/>
</dbReference>
<dbReference type="InterPro" id="IPR022204">
    <property type="entry name" value="PpdC-like_C"/>
</dbReference>
<sequence length="107" mass="11989">MPATVNKENGFSMVEVLLAMMLLVMIVTALAGYHRALAARFTLFNQYRQLWHYAWNQAQLSTTALPAGWQVSRVQTTYSGCVSITVTLFSPLGRRGEITRLHCPVSQ</sequence>
<dbReference type="InterPro" id="IPR012902">
    <property type="entry name" value="N_methyl_site"/>
</dbReference>
<reference evidence="4 5" key="1">
    <citation type="journal article" date="2017" name="J. Antimicrob. Chemother.">
        <title>Characterization of the population structure, drug resistance mechanisms and plasmids of the community-associated Enterobacter cloacae complex in China.</title>
        <authorList>
            <person name="Zhou K."/>
            <person name="Yu W."/>
            <person name="Cao X."/>
            <person name="Shen P."/>
            <person name="Lu H."/>
            <person name="Luo Q."/>
            <person name="Rossen J.W.A."/>
            <person name="Xiao Y."/>
        </authorList>
    </citation>
    <scope>NUCLEOTIDE SEQUENCE [LARGE SCALE GENOMIC DNA]</scope>
    <source>
        <strain evidence="4">ECC1097</strain>
    </source>
</reference>
<dbReference type="GO" id="GO:0016020">
    <property type="term" value="C:membrane"/>
    <property type="evidence" value="ECO:0007669"/>
    <property type="project" value="UniProtKB-SubCell"/>
</dbReference>
<dbReference type="RefSeq" id="WP_014885077.1">
    <property type="nucleotide sequence ID" value="NC_018405.1"/>
</dbReference>
<dbReference type="OrthoDB" id="6561530at2"/>
<evidence type="ECO:0000313" key="5">
    <source>
        <dbReference type="Proteomes" id="UP000230495"/>
    </source>
</evidence>
<comment type="subcellular location">
    <subcellularLocation>
        <location evidence="1">Membrane</location>
        <topology evidence="1">Single-pass membrane protein</topology>
    </subcellularLocation>
</comment>
<feature type="transmembrane region" description="Helical" evidence="2">
    <location>
        <begin position="12"/>
        <end position="33"/>
    </location>
</feature>
<keyword evidence="2" id="KW-1133">Transmembrane helix</keyword>